<dbReference type="Gene3D" id="2.160.20.10">
    <property type="entry name" value="Single-stranded right-handed beta-helix, Pectin lyase-like"/>
    <property type="match status" value="1"/>
</dbReference>
<feature type="region of interest" description="Disordered" evidence="4">
    <location>
        <begin position="292"/>
        <end position="323"/>
    </location>
</feature>
<dbReference type="PROSITE" id="PS50293">
    <property type="entry name" value="TPR_REGION"/>
    <property type="match status" value="2"/>
</dbReference>
<dbReference type="SMART" id="SM00028">
    <property type="entry name" value="TPR"/>
    <property type="match status" value="4"/>
</dbReference>
<feature type="domain" description="Right handed beta helix" evidence="5">
    <location>
        <begin position="89"/>
        <end position="180"/>
    </location>
</feature>
<evidence type="ECO:0000256" key="4">
    <source>
        <dbReference type="SAM" id="MobiDB-lite"/>
    </source>
</evidence>
<dbReference type="PANTHER" id="PTHR44943">
    <property type="entry name" value="CELLULOSE SYNTHASE OPERON PROTEIN C"/>
    <property type="match status" value="1"/>
</dbReference>
<dbReference type="EMBL" id="JARFPK010000012">
    <property type="protein sequence ID" value="MDF0590421.1"/>
    <property type="molecule type" value="Genomic_DNA"/>
</dbReference>
<dbReference type="InterPro" id="IPR019734">
    <property type="entry name" value="TPR_rpt"/>
</dbReference>
<dbReference type="PANTHER" id="PTHR44943:SF8">
    <property type="entry name" value="TPR REPEAT-CONTAINING PROTEIN MJ0263"/>
    <property type="match status" value="1"/>
</dbReference>
<dbReference type="Pfam" id="PF13229">
    <property type="entry name" value="Beta_helix"/>
    <property type="match status" value="1"/>
</dbReference>
<dbReference type="InterPro" id="IPR006626">
    <property type="entry name" value="PbH1"/>
</dbReference>
<evidence type="ECO:0000259" key="5">
    <source>
        <dbReference type="Pfam" id="PF13229"/>
    </source>
</evidence>
<evidence type="ECO:0000256" key="3">
    <source>
        <dbReference type="PROSITE-ProRule" id="PRU00339"/>
    </source>
</evidence>
<dbReference type="Proteomes" id="UP001220010">
    <property type="component" value="Unassembled WGS sequence"/>
</dbReference>
<dbReference type="InterPro" id="IPR012334">
    <property type="entry name" value="Pectin_lyas_fold"/>
</dbReference>
<dbReference type="Pfam" id="PF13432">
    <property type="entry name" value="TPR_16"/>
    <property type="match status" value="2"/>
</dbReference>
<dbReference type="NCBIfam" id="TIGR03804">
    <property type="entry name" value="para_beta_helix"/>
    <property type="match status" value="1"/>
</dbReference>
<feature type="region of interest" description="Disordered" evidence="4">
    <location>
        <begin position="212"/>
        <end position="232"/>
    </location>
</feature>
<protein>
    <submittedName>
        <fullName evidence="6">Tetratricopeptide repeat protein</fullName>
    </submittedName>
</protein>
<organism evidence="6 7">
    <name type="scientific">Candidatus Methanocrinis natronophilus</name>
    <dbReference type="NCBI Taxonomy" id="3033396"/>
    <lineage>
        <taxon>Archaea</taxon>
        <taxon>Methanobacteriati</taxon>
        <taxon>Methanobacteriota</taxon>
        <taxon>Stenosarchaea group</taxon>
        <taxon>Methanomicrobia</taxon>
        <taxon>Methanotrichales</taxon>
        <taxon>Methanotrichaceae</taxon>
        <taxon>Methanocrinis</taxon>
    </lineage>
</organism>
<keyword evidence="7" id="KW-1185">Reference proteome</keyword>
<feature type="compositionally biased region" description="Acidic residues" evidence="4">
    <location>
        <begin position="304"/>
        <end position="314"/>
    </location>
</feature>
<dbReference type="RefSeq" id="WP_316966170.1">
    <property type="nucleotide sequence ID" value="NZ_JARFPK010000012.1"/>
</dbReference>
<dbReference type="InterPro" id="IPR039448">
    <property type="entry name" value="Beta_helix"/>
</dbReference>
<proteinExistence type="predicted"/>
<dbReference type="Gene3D" id="1.25.40.10">
    <property type="entry name" value="Tetratricopeptide repeat domain"/>
    <property type="match status" value="2"/>
</dbReference>
<dbReference type="SMART" id="SM00710">
    <property type="entry name" value="PbH1"/>
    <property type="match status" value="4"/>
</dbReference>
<evidence type="ECO:0000256" key="1">
    <source>
        <dbReference type="ARBA" id="ARBA00022737"/>
    </source>
</evidence>
<feature type="repeat" description="TPR" evidence="3">
    <location>
        <begin position="465"/>
        <end position="498"/>
    </location>
</feature>
<dbReference type="PROSITE" id="PS50005">
    <property type="entry name" value="TPR"/>
    <property type="match status" value="4"/>
</dbReference>
<dbReference type="InterPro" id="IPR011990">
    <property type="entry name" value="TPR-like_helical_dom_sf"/>
</dbReference>
<dbReference type="SUPFAM" id="SSF51126">
    <property type="entry name" value="Pectin lyase-like"/>
    <property type="match status" value="1"/>
</dbReference>
<dbReference type="SUPFAM" id="SSF48452">
    <property type="entry name" value="TPR-like"/>
    <property type="match status" value="1"/>
</dbReference>
<dbReference type="InterPro" id="IPR022441">
    <property type="entry name" value="Para_beta_helix_rpt-2"/>
</dbReference>
<feature type="repeat" description="TPR" evidence="3">
    <location>
        <begin position="397"/>
        <end position="430"/>
    </location>
</feature>
<evidence type="ECO:0000313" key="7">
    <source>
        <dbReference type="Proteomes" id="UP001220010"/>
    </source>
</evidence>
<evidence type="ECO:0000256" key="2">
    <source>
        <dbReference type="ARBA" id="ARBA00022803"/>
    </source>
</evidence>
<keyword evidence="2 3" id="KW-0802">TPR repeat</keyword>
<name>A0ABT5X6V6_9EURY</name>
<reference evidence="6 7" key="1">
    <citation type="submission" date="2023-03" db="EMBL/GenBank/DDBJ databases">
        <title>WGS of Methanotrichaceae archaeon Mx.</title>
        <authorList>
            <person name="Sorokin D.Y."/>
            <person name="Merkel A.Y."/>
        </authorList>
    </citation>
    <scope>NUCLEOTIDE SEQUENCE [LARGE SCALE GENOMIC DNA]</scope>
    <source>
        <strain evidence="6 7">Mx</strain>
    </source>
</reference>
<gene>
    <name evidence="6" type="ORF">P0O15_04435</name>
</gene>
<comment type="caution">
    <text evidence="6">The sequence shown here is derived from an EMBL/GenBank/DDBJ whole genome shotgun (WGS) entry which is preliminary data.</text>
</comment>
<keyword evidence="1" id="KW-0677">Repeat</keyword>
<feature type="repeat" description="TPR" evidence="3">
    <location>
        <begin position="431"/>
        <end position="464"/>
    </location>
</feature>
<evidence type="ECO:0000313" key="6">
    <source>
        <dbReference type="EMBL" id="MDF0590421.1"/>
    </source>
</evidence>
<sequence>MIIKTISLLILTAFALSTAGAEAATITVGPQEADYATIQGAIDAASPGDVVEVGGGTYRENVVVNIPIVLRAADGGGDKPIIDAGGRGSAAVLTADGVVLEGFILENGGFGLAGIEVRSKDNQIRKNLVTDNRWYGIYLDGSRGTVIEENVVWNNKYGIWINAGSDENRIERNVFEANDNSNAFDLGRNLWEGNFYGDYDGSAPTYSIPGISGVDLSPSGPEREEEEEAGETVTVAEGLNHEGLEEAGEVAARDEALPSRVLPEDLAAEESIRTDPAGWRAWSLADLGLSLHRPLSGGATDTERGDEEEEEEEASGPYCGDAVIDSEAGEVSGDESGEVGDEDVVAVETVEETAAIPREEYTPGDWVALGDSLAAAGRYPEALASYERALEMDPTIAGAWDGRGDALTMTGSYDKAARSYDRALSIDPFSARTWYQKGNALGMLLRLEEALACYEEALRIDPSFAEAWNRKGVVHNRLGRYQEALESFEKALALEPGYAAAWNSKSWAHQMLGEAEAARKAYERARSLGYR</sequence>
<accession>A0ABT5X6V6</accession>
<dbReference type="InterPro" id="IPR011050">
    <property type="entry name" value="Pectin_lyase_fold/virulence"/>
</dbReference>
<dbReference type="InterPro" id="IPR051685">
    <property type="entry name" value="Ycf3/AcsC/BcsC/TPR_MFPF"/>
</dbReference>
<feature type="repeat" description="TPR" evidence="3">
    <location>
        <begin position="363"/>
        <end position="396"/>
    </location>
</feature>